<dbReference type="GO" id="GO:0005634">
    <property type="term" value="C:nucleus"/>
    <property type="evidence" value="ECO:0007669"/>
    <property type="project" value="UniProtKB-SubCell"/>
</dbReference>
<evidence type="ECO:0000259" key="7">
    <source>
        <dbReference type="PROSITE" id="PS50888"/>
    </source>
</evidence>
<dbReference type="GO" id="GO:0003700">
    <property type="term" value="F:DNA-binding transcription factor activity"/>
    <property type="evidence" value="ECO:0007669"/>
    <property type="project" value="TreeGrafter"/>
</dbReference>
<keyword evidence="9" id="KW-1185">Reference proteome</keyword>
<organism evidence="8 9">
    <name type="scientific">Tagetes erecta</name>
    <name type="common">African marigold</name>
    <dbReference type="NCBI Taxonomy" id="13708"/>
    <lineage>
        <taxon>Eukaryota</taxon>
        <taxon>Viridiplantae</taxon>
        <taxon>Streptophyta</taxon>
        <taxon>Embryophyta</taxon>
        <taxon>Tracheophyta</taxon>
        <taxon>Spermatophyta</taxon>
        <taxon>Magnoliopsida</taxon>
        <taxon>eudicotyledons</taxon>
        <taxon>Gunneridae</taxon>
        <taxon>Pentapetalae</taxon>
        <taxon>asterids</taxon>
        <taxon>campanulids</taxon>
        <taxon>Asterales</taxon>
        <taxon>Asteraceae</taxon>
        <taxon>Asteroideae</taxon>
        <taxon>Heliantheae alliance</taxon>
        <taxon>Tageteae</taxon>
        <taxon>Tagetes</taxon>
    </lineage>
</organism>
<dbReference type="InterPro" id="IPR054502">
    <property type="entry name" value="bHLH-TF_ACT-like_plant"/>
</dbReference>
<dbReference type="InterPro" id="IPR036638">
    <property type="entry name" value="HLH_DNA-bd_sf"/>
</dbReference>
<feature type="coiled-coil region" evidence="5">
    <location>
        <begin position="271"/>
        <end position="305"/>
    </location>
</feature>
<evidence type="ECO:0000313" key="9">
    <source>
        <dbReference type="Proteomes" id="UP001229421"/>
    </source>
</evidence>
<evidence type="ECO:0000256" key="4">
    <source>
        <dbReference type="ARBA" id="ARBA00023242"/>
    </source>
</evidence>
<name>A0AAD8K5I7_TARER</name>
<evidence type="ECO:0000256" key="1">
    <source>
        <dbReference type="ARBA" id="ARBA00004123"/>
    </source>
</evidence>
<feature type="region of interest" description="Disordered" evidence="6">
    <location>
        <begin position="193"/>
        <end position="245"/>
    </location>
</feature>
<dbReference type="CDD" id="cd11443">
    <property type="entry name" value="bHLH_AtAMS_like"/>
    <property type="match status" value="1"/>
</dbReference>
<accession>A0AAD8K5I7</accession>
<dbReference type="Gene3D" id="4.10.280.10">
    <property type="entry name" value="Helix-loop-helix DNA-binding domain"/>
    <property type="match status" value="1"/>
</dbReference>
<dbReference type="PANTHER" id="PTHR31945">
    <property type="entry name" value="TRANSCRIPTION FACTOR SCREAM2-RELATED"/>
    <property type="match status" value="1"/>
</dbReference>
<comment type="subcellular location">
    <subcellularLocation>
        <location evidence="1">Nucleus</location>
    </subcellularLocation>
</comment>
<comment type="caution">
    <text evidence="8">The sequence shown here is derived from an EMBL/GenBank/DDBJ whole genome shotgun (WGS) entry which is preliminary data.</text>
</comment>
<proteinExistence type="predicted"/>
<keyword evidence="5" id="KW-0175">Coiled coil</keyword>
<feature type="domain" description="BHLH" evidence="7">
    <location>
        <begin position="232"/>
        <end position="281"/>
    </location>
</feature>
<dbReference type="InterPro" id="IPR011598">
    <property type="entry name" value="bHLH_dom"/>
</dbReference>
<dbReference type="EMBL" id="JAUHHV010000008">
    <property type="protein sequence ID" value="KAK1414806.1"/>
    <property type="molecule type" value="Genomic_DNA"/>
</dbReference>
<protein>
    <recommendedName>
        <fullName evidence="7">BHLH domain-containing protein</fullName>
    </recommendedName>
</protein>
<evidence type="ECO:0000256" key="2">
    <source>
        <dbReference type="ARBA" id="ARBA00023015"/>
    </source>
</evidence>
<feature type="region of interest" description="Disordered" evidence="6">
    <location>
        <begin position="346"/>
        <end position="367"/>
    </location>
</feature>
<dbReference type="Proteomes" id="UP001229421">
    <property type="component" value="Unassembled WGS sequence"/>
</dbReference>
<dbReference type="InterPro" id="IPR051358">
    <property type="entry name" value="TF_AMS/ICE1/BHLH6-like"/>
</dbReference>
<gene>
    <name evidence="8" type="ORF">QVD17_30565</name>
</gene>
<dbReference type="AlphaFoldDB" id="A0AAD8K5I7"/>
<dbReference type="PANTHER" id="PTHR31945:SF11">
    <property type="entry name" value="TRANSCRIPTION FACTOR ABORTED MICROSPORES"/>
    <property type="match status" value="1"/>
</dbReference>
<keyword evidence="2" id="KW-0805">Transcription regulation</keyword>
<dbReference type="GO" id="GO:0043565">
    <property type="term" value="F:sequence-specific DNA binding"/>
    <property type="evidence" value="ECO:0007669"/>
    <property type="project" value="TreeGrafter"/>
</dbReference>
<dbReference type="SMART" id="SM00353">
    <property type="entry name" value="HLH"/>
    <property type="match status" value="1"/>
</dbReference>
<reference evidence="8" key="1">
    <citation type="journal article" date="2023" name="bioRxiv">
        <title>Improved chromosome-level genome assembly for marigold (Tagetes erecta).</title>
        <authorList>
            <person name="Jiang F."/>
            <person name="Yuan L."/>
            <person name="Wang S."/>
            <person name="Wang H."/>
            <person name="Xu D."/>
            <person name="Wang A."/>
            <person name="Fan W."/>
        </authorList>
    </citation>
    <scope>NUCLEOTIDE SEQUENCE</scope>
    <source>
        <strain evidence="8">WSJ</strain>
        <tissue evidence="8">Leaf</tissue>
    </source>
</reference>
<dbReference type="Pfam" id="PF00010">
    <property type="entry name" value="HLH"/>
    <property type="match status" value="1"/>
</dbReference>
<keyword evidence="4" id="KW-0539">Nucleus</keyword>
<sequence>MISNQPRWLNFSNSSGTNFSEDTLGTKALIPVAIGIVELFISKQIAEDQSIVDFVNDVFSKSHEQHHMLNINNNAASSFSINMNGLEDGESKDYIAQVLDDQKEPNNNFQPPISPTTILENLNLSPHNNHLHPMNLLQHFNYGENRNVKNMFLEGTSEAMMMSHEDPFDPNLEENVGFEHEIDMALHGQMMEPSENTQKKQGNEMNRSDSVSDCSDQNDEDEDPKCRRRNGKPQSKNLMAERKRRKKLNDRLYTLRSLVPKITKLDRASILKDAIEYVMELKRQVEDLQNELEENSDDEDTTINESTIVEQAEVMHGNGSKQKRRYSHGHGMFMNGPQFEAYSGIGNNNEVSKHNPDPNGANEKGQQMEPQVEVASLEGNEFYVKVFREHKPGGFVRLMEAFNSLGLEVTNVNVTSFRCLVVNIFKVERKDSEMVQAEHVRESLLEITRNPSKGWAEASIKVAENAHGMIDHNHSHLHNNQPKPQYHYNAMYQVLN</sequence>
<dbReference type="PROSITE" id="PS50888">
    <property type="entry name" value="BHLH"/>
    <property type="match status" value="1"/>
</dbReference>
<evidence type="ECO:0000256" key="6">
    <source>
        <dbReference type="SAM" id="MobiDB-lite"/>
    </source>
</evidence>
<evidence type="ECO:0000313" key="8">
    <source>
        <dbReference type="EMBL" id="KAK1414806.1"/>
    </source>
</evidence>
<keyword evidence="3" id="KW-0804">Transcription</keyword>
<evidence type="ECO:0000256" key="3">
    <source>
        <dbReference type="ARBA" id="ARBA00023163"/>
    </source>
</evidence>
<dbReference type="SUPFAM" id="SSF47459">
    <property type="entry name" value="HLH, helix-loop-helix DNA-binding domain"/>
    <property type="match status" value="1"/>
</dbReference>
<dbReference type="GO" id="GO:0046983">
    <property type="term" value="F:protein dimerization activity"/>
    <property type="evidence" value="ECO:0007669"/>
    <property type="project" value="InterPro"/>
</dbReference>
<evidence type="ECO:0000256" key="5">
    <source>
        <dbReference type="SAM" id="Coils"/>
    </source>
</evidence>
<feature type="compositionally biased region" description="Polar residues" evidence="6">
    <location>
        <begin position="203"/>
        <end position="215"/>
    </location>
</feature>
<dbReference type="Pfam" id="PF22754">
    <property type="entry name" value="bHLH-TF_ACT-like_plant"/>
    <property type="match status" value="1"/>
</dbReference>